<evidence type="ECO:0000313" key="3">
    <source>
        <dbReference type="EMBL" id="AIQ64868.1"/>
    </source>
</evidence>
<dbReference type="PRINTS" id="PR00040">
    <property type="entry name" value="HTHMERR"/>
</dbReference>
<accession>A0A089M037</accession>
<feature type="domain" description="HTH merR-type" evidence="2">
    <location>
        <begin position="1"/>
        <end position="70"/>
    </location>
</feature>
<evidence type="ECO:0000256" key="1">
    <source>
        <dbReference type="ARBA" id="ARBA00023125"/>
    </source>
</evidence>
<name>A0A089M037_9BACL</name>
<dbReference type="PANTHER" id="PTHR30204">
    <property type="entry name" value="REDOX-CYCLING DRUG-SENSING TRANSCRIPTIONAL ACTIVATOR SOXR"/>
    <property type="match status" value="1"/>
</dbReference>
<dbReference type="PANTHER" id="PTHR30204:SF83">
    <property type="entry name" value="TRANSCRIPTIONAL REGULATOR, MERR FAMILY"/>
    <property type="match status" value="1"/>
</dbReference>
<dbReference type="CDD" id="cd01109">
    <property type="entry name" value="HTH_YyaN"/>
    <property type="match status" value="1"/>
</dbReference>
<dbReference type="SMART" id="SM00422">
    <property type="entry name" value="HTH_MERR"/>
    <property type="match status" value="1"/>
</dbReference>
<dbReference type="GO" id="GO:0003700">
    <property type="term" value="F:DNA-binding transcription factor activity"/>
    <property type="evidence" value="ECO:0007669"/>
    <property type="project" value="InterPro"/>
</dbReference>
<dbReference type="InterPro" id="IPR000551">
    <property type="entry name" value="MerR-type_HTH_dom"/>
</dbReference>
<dbReference type="OrthoDB" id="9811174at2"/>
<dbReference type="Pfam" id="PF13411">
    <property type="entry name" value="MerR_1"/>
    <property type="match status" value="1"/>
</dbReference>
<organism evidence="3 4">
    <name type="scientific">Paenibacillus stellifer</name>
    <dbReference type="NCBI Taxonomy" id="169760"/>
    <lineage>
        <taxon>Bacteria</taxon>
        <taxon>Bacillati</taxon>
        <taxon>Bacillota</taxon>
        <taxon>Bacilli</taxon>
        <taxon>Bacillales</taxon>
        <taxon>Paenibacillaceae</taxon>
        <taxon>Paenibacillus</taxon>
    </lineage>
</organism>
<sequence>MFTIGQVAKKVGINIGAIRFYERKGLLDTVVRNEQNIRLYTDYEINWLIFLKCLRETGMSVEEIKKYHDMVKAGTATLPDRIQLIQKQKQTLLDDIEMKKAQLVHLEHKLERYYRGENY</sequence>
<dbReference type="PROSITE" id="PS50937">
    <property type="entry name" value="HTH_MERR_2"/>
    <property type="match status" value="1"/>
</dbReference>
<keyword evidence="1" id="KW-0238">DNA-binding</keyword>
<reference evidence="3 4" key="1">
    <citation type="submission" date="2014-08" db="EMBL/GenBank/DDBJ databases">
        <title>Comparative genomics of the Paenibacillus odorifer group.</title>
        <authorList>
            <person name="den Bakker H.C."/>
            <person name="Tsai Y.-C."/>
            <person name="Martin N."/>
            <person name="Korlach J."/>
            <person name="Wiedmann M."/>
        </authorList>
    </citation>
    <scope>NUCLEOTIDE SEQUENCE [LARGE SCALE GENOMIC DNA]</scope>
    <source>
        <strain evidence="3 4">DSM 14472</strain>
    </source>
</reference>
<dbReference type="SUPFAM" id="SSF46955">
    <property type="entry name" value="Putative DNA-binding domain"/>
    <property type="match status" value="1"/>
</dbReference>
<dbReference type="Gene3D" id="1.10.1660.10">
    <property type="match status" value="1"/>
</dbReference>
<dbReference type="Proteomes" id="UP000029507">
    <property type="component" value="Chromosome"/>
</dbReference>
<proteinExistence type="predicted"/>
<evidence type="ECO:0000313" key="4">
    <source>
        <dbReference type="Proteomes" id="UP000029507"/>
    </source>
</evidence>
<dbReference type="InterPro" id="IPR047057">
    <property type="entry name" value="MerR_fam"/>
</dbReference>
<keyword evidence="4" id="KW-1185">Reference proteome</keyword>
<dbReference type="EMBL" id="CP009286">
    <property type="protein sequence ID" value="AIQ64868.1"/>
    <property type="molecule type" value="Genomic_DNA"/>
</dbReference>
<gene>
    <name evidence="3" type="ORF">PSTEL_18850</name>
</gene>
<dbReference type="InterPro" id="IPR009061">
    <property type="entry name" value="DNA-bd_dom_put_sf"/>
</dbReference>
<evidence type="ECO:0000259" key="2">
    <source>
        <dbReference type="PROSITE" id="PS50937"/>
    </source>
</evidence>
<dbReference type="GO" id="GO:0003677">
    <property type="term" value="F:DNA binding"/>
    <property type="evidence" value="ECO:0007669"/>
    <property type="project" value="UniProtKB-KW"/>
</dbReference>
<dbReference type="HOGENOM" id="CLU_060077_8_0_9"/>
<dbReference type="STRING" id="169760.PSTEL_18850"/>
<dbReference type="AlphaFoldDB" id="A0A089M037"/>
<dbReference type="PROSITE" id="PS00552">
    <property type="entry name" value="HTH_MERR_1"/>
    <property type="match status" value="1"/>
</dbReference>
<dbReference type="KEGG" id="pste:PSTEL_18850"/>
<protein>
    <submittedName>
        <fullName evidence="3">MerR family transcriptional regulator</fullName>
    </submittedName>
</protein>